<evidence type="ECO:0000256" key="1">
    <source>
        <dbReference type="SAM" id="MobiDB-lite"/>
    </source>
</evidence>
<proteinExistence type="predicted"/>
<feature type="region of interest" description="Disordered" evidence="1">
    <location>
        <begin position="1"/>
        <end position="25"/>
    </location>
</feature>
<reference evidence="2" key="1">
    <citation type="journal article" date="2014" name="Front. Microbiol.">
        <title>High frequency of phylogenetically diverse reductive dehalogenase-homologous genes in deep subseafloor sedimentary metagenomes.</title>
        <authorList>
            <person name="Kawai M."/>
            <person name="Futagami T."/>
            <person name="Toyoda A."/>
            <person name="Takaki Y."/>
            <person name="Nishi S."/>
            <person name="Hori S."/>
            <person name="Arai W."/>
            <person name="Tsubouchi T."/>
            <person name="Morono Y."/>
            <person name="Uchiyama I."/>
            <person name="Ito T."/>
            <person name="Fujiyama A."/>
            <person name="Inagaki F."/>
            <person name="Takami H."/>
        </authorList>
    </citation>
    <scope>NUCLEOTIDE SEQUENCE</scope>
    <source>
        <strain evidence="2">Expedition CK06-06</strain>
    </source>
</reference>
<gene>
    <name evidence="2" type="ORF">S12H4_57149</name>
</gene>
<accession>X1VNL2</accession>
<comment type="caution">
    <text evidence="2">The sequence shown here is derived from an EMBL/GenBank/DDBJ whole genome shotgun (WGS) entry which is preliminary data.</text>
</comment>
<name>X1VNL2_9ZZZZ</name>
<feature type="non-terminal residue" evidence="2">
    <location>
        <position position="1"/>
    </location>
</feature>
<protein>
    <submittedName>
        <fullName evidence="2">Uncharacterized protein</fullName>
    </submittedName>
</protein>
<organism evidence="2">
    <name type="scientific">marine sediment metagenome</name>
    <dbReference type="NCBI Taxonomy" id="412755"/>
    <lineage>
        <taxon>unclassified sequences</taxon>
        <taxon>metagenomes</taxon>
        <taxon>ecological metagenomes</taxon>
    </lineage>
</organism>
<sequence length="50" mass="5207">LLSAGALPNLGMDRTSRAAGFSSESCATDHPGAVIPHLNMQLKSMKVDPL</sequence>
<evidence type="ECO:0000313" key="2">
    <source>
        <dbReference type="EMBL" id="GAJ21412.1"/>
    </source>
</evidence>
<dbReference type="AlphaFoldDB" id="X1VNL2"/>
<dbReference type="EMBL" id="BARW01036908">
    <property type="protein sequence ID" value="GAJ21412.1"/>
    <property type="molecule type" value="Genomic_DNA"/>
</dbReference>